<evidence type="ECO:0000256" key="1">
    <source>
        <dbReference type="SAM" id="MobiDB-lite"/>
    </source>
</evidence>
<dbReference type="EMBL" id="CAJNNV010031926">
    <property type="protein sequence ID" value="CAE8638337.1"/>
    <property type="molecule type" value="Genomic_DNA"/>
</dbReference>
<keyword evidence="3" id="KW-1185">Reference proteome</keyword>
<dbReference type="InterPro" id="IPR029063">
    <property type="entry name" value="SAM-dependent_MTases_sf"/>
</dbReference>
<dbReference type="AlphaFoldDB" id="A0A813HIN3"/>
<sequence length="254" mass="27878">MASAEKPSSEAEHGTEPDDEDPVFATVFPPSSKLDAYGMAFDDMAVFENAGHSREHIGMLATYGFVNFRGMRTLLTGIAARLRPRRGGEGEKEQQLPLAQALSGARFLDLGSGDGRAVIGAAVLVPTLAEAAGVELSVSRNDLALRNRARLPEHLRAVVRFEQCDIMHVEPARIGATEIVWLANLRFPDETVEAINTWLEENCAVEVDAVIATLRECHFSRPHTQWTEQVSMSWNPAGWPVFCYHLPARNPSTA</sequence>
<evidence type="ECO:0008006" key="4">
    <source>
        <dbReference type="Google" id="ProtNLM"/>
    </source>
</evidence>
<protein>
    <recommendedName>
        <fullName evidence="4">Histone-lysine N-methyltransferase, H3 lysine-79 specific</fullName>
    </recommendedName>
</protein>
<dbReference type="Gene3D" id="3.40.50.150">
    <property type="entry name" value="Vaccinia Virus protein VP39"/>
    <property type="match status" value="1"/>
</dbReference>
<comment type="caution">
    <text evidence="2">The sequence shown here is derived from an EMBL/GenBank/DDBJ whole genome shotgun (WGS) entry which is preliminary data.</text>
</comment>
<dbReference type="OrthoDB" id="66144at2759"/>
<feature type="compositionally biased region" description="Basic and acidic residues" evidence="1">
    <location>
        <begin position="7"/>
        <end position="16"/>
    </location>
</feature>
<evidence type="ECO:0000313" key="2">
    <source>
        <dbReference type="EMBL" id="CAE8638337.1"/>
    </source>
</evidence>
<reference evidence="2" key="1">
    <citation type="submission" date="2021-02" db="EMBL/GenBank/DDBJ databases">
        <authorList>
            <person name="Dougan E. K."/>
            <person name="Rhodes N."/>
            <person name="Thang M."/>
            <person name="Chan C."/>
        </authorList>
    </citation>
    <scope>NUCLEOTIDE SEQUENCE</scope>
</reference>
<gene>
    <name evidence="2" type="ORF">PGLA1383_LOCUS53530</name>
</gene>
<evidence type="ECO:0000313" key="3">
    <source>
        <dbReference type="Proteomes" id="UP000654075"/>
    </source>
</evidence>
<feature type="region of interest" description="Disordered" evidence="1">
    <location>
        <begin position="1"/>
        <end position="24"/>
    </location>
</feature>
<proteinExistence type="predicted"/>
<dbReference type="SUPFAM" id="SSF53335">
    <property type="entry name" value="S-adenosyl-L-methionine-dependent methyltransferases"/>
    <property type="match status" value="1"/>
</dbReference>
<organism evidence="2 3">
    <name type="scientific">Polarella glacialis</name>
    <name type="common">Dinoflagellate</name>
    <dbReference type="NCBI Taxonomy" id="89957"/>
    <lineage>
        <taxon>Eukaryota</taxon>
        <taxon>Sar</taxon>
        <taxon>Alveolata</taxon>
        <taxon>Dinophyceae</taxon>
        <taxon>Suessiales</taxon>
        <taxon>Suessiaceae</taxon>
        <taxon>Polarella</taxon>
    </lineage>
</organism>
<dbReference type="CDD" id="cd02440">
    <property type="entry name" value="AdoMet_MTases"/>
    <property type="match status" value="1"/>
</dbReference>
<dbReference type="Proteomes" id="UP000654075">
    <property type="component" value="Unassembled WGS sequence"/>
</dbReference>
<accession>A0A813HIN3</accession>
<name>A0A813HIN3_POLGL</name>